<proteinExistence type="predicted"/>
<dbReference type="Pfam" id="PF13367">
    <property type="entry name" value="PrsW-protease"/>
    <property type="match status" value="1"/>
</dbReference>
<keyword evidence="3" id="KW-1185">Reference proteome</keyword>
<dbReference type="GO" id="GO:0008237">
    <property type="term" value="F:metallopeptidase activity"/>
    <property type="evidence" value="ECO:0007669"/>
    <property type="project" value="UniProtKB-KW"/>
</dbReference>
<keyword evidence="1" id="KW-0472">Membrane</keyword>
<dbReference type="PANTHER" id="PTHR36844:SF1">
    <property type="entry name" value="PROTEASE PRSW"/>
    <property type="match status" value="1"/>
</dbReference>
<dbReference type="RefSeq" id="WP_236117438.1">
    <property type="nucleotide sequence ID" value="NZ_JAKGSI010000001.1"/>
</dbReference>
<comment type="caution">
    <text evidence="2">The sequence shown here is derived from an EMBL/GenBank/DDBJ whole genome shotgun (WGS) entry which is preliminary data.</text>
</comment>
<keyword evidence="1" id="KW-0812">Transmembrane</keyword>
<feature type="transmembrane region" description="Helical" evidence="1">
    <location>
        <begin position="234"/>
        <end position="251"/>
    </location>
</feature>
<accession>A0A9X1QQB9</accession>
<feature type="transmembrane region" description="Helical" evidence="1">
    <location>
        <begin position="202"/>
        <end position="222"/>
    </location>
</feature>
<feature type="transmembrane region" description="Helical" evidence="1">
    <location>
        <begin position="15"/>
        <end position="37"/>
    </location>
</feature>
<protein>
    <submittedName>
        <fullName evidence="2">PrsW family intramembrane metalloprotease</fullName>
    </submittedName>
</protein>
<sequence>MIVQTLKNSVARRDAAPWVLGVCLLIGAVGLLLHLGVAARVSWQGVLFGLPLAILQAAVLVGLLRLSPLWRGVRPAHPSRLGWPTVAAALLWGGGVAVVAAPLLANPMKDLVSALGWVPLEASLAGAWPEEFLKGLGVVLILLSVSHLCRPWQGLLMGALIGLGFEVQENLMYGYVEGLAHPDSDAVGMAATWLMRVLGGPFLHACWTALIGWGVGLALYGLRKDARRRAVQSAAWMCAGLALHLCWNLAISNEAFAVVWMVLIAVLSYGAVLTVGWRQTRWLRAHRESIPQPVG</sequence>
<keyword evidence="2" id="KW-0378">Hydrolase</keyword>
<dbReference type="EMBL" id="JAKGSI010000001">
    <property type="protein sequence ID" value="MCF4005624.1"/>
    <property type="molecule type" value="Genomic_DNA"/>
</dbReference>
<gene>
    <name evidence="2" type="ORF">L1O03_00280</name>
</gene>
<organism evidence="2 3">
    <name type="scientific">Corynebacterium uropygiale</name>
    <dbReference type="NCBI Taxonomy" id="1775911"/>
    <lineage>
        <taxon>Bacteria</taxon>
        <taxon>Bacillati</taxon>
        <taxon>Actinomycetota</taxon>
        <taxon>Actinomycetes</taxon>
        <taxon>Mycobacteriales</taxon>
        <taxon>Corynebacteriaceae</taxon>
        <taxon>Corynebacterium</taxon>
    </lineage>
</organism>
<evidence type="ECO:0000256" key="1">
    <source>
        <dbReference type="SAM" id="Phobius"/>
    </source>
</evidence>
<evidence type="ECO:0000313" key="2">
    <source>
        <dbReference type="EMBL" id="MCF4005624.1"/>
    </source>
</evidence>
<dbReference type="AlphaFoldDB" id="A0A9X1QQB9"/>
<reference evidence="2" key="1">
    <citation type="submission" date="2022-01" db="EMBL/GenBank/DDBJ databases">
        <title>Corynebacterium sp. nov isolated from isolated from the feces of the greater white-fronted geese (Anser albifrons) at Poyang Lake, PR China.</title>
        <authorList>
            <person name="Liu Q."/>
        </authorList>
    </citation>
    <scope>NUCLEOTIDE SEQUENCE</scope>
    <source>
        <strain evidence="2">JCM 32435</strain>
    </source>
</reference>
<feature type="transmembrane region" description="Helical" evidence="1">
    <location>
        <begin position="257"/>
        <end position="277"/>
    </location>
</feature>
<keyword evidence="2" id="KW-0645">Protease</keyword>
<keyword evidence="2" id="KW-0482">Metalloprotease</keyword>
<feature type="transmembrane region" description="Helical" evidence="1">
    <location>
        <begin position="43"/>
        <end position="64"/>
    </location>
</feature>
<keyword evidence="1" id="KW-1133">Transmembrane helix</keyword>
<dbReference type="InterPro" id="IPR026898">
    <property type="entry name" value="PrsW"/>
</dbReference>
<dbReference type="PANTHER" id="PTHR36844">
    <property type="entry name" value="PROTEASE PRSW"/>
    <property type="match status" value="1"/>
</dbReference>
<feature type="transmembrane region" description="Helical" evidence="1">
    <location>
        <begin position="85"/>
        <end position="105"/>
    </location>
</feature>
<dbReference type="Proteomes" id="UP001139336">
    <property type="component" value="Unassembled WGS sequence"/>
</dbReference>
<evidence type="ECO:0000313" key="3">
    <source>
        <dbReference type="Proteomes" id="UP001139336"/>
    </source>
</evidence>
<name>A0A9X1QQB9_9CORY</name>